<dbReference type="CDD" id="cd17574">
    <property type="entry name" value="REC_OmpR"/>
    <property type="match status" value="1"/>
</dbReference>
<evidence type="ECO:0000256" key="3">
    <source>
        <dbReference type="PROSITE-ProRule" id="PRU00169"/>
    </source>
</evidence>
<feature type="modified residue" description="4-aspartylphosphate" evidence="3">
    <location>
        <position position="57"/>
    </location>
</feature>
<protein>
    <recommendedName>
        <fullName evidence="1">diguanylate cyclase</fullName>
        <ecNumber evidence="1">2.7.7.65</ecNumber>
    </recommendedName>
</protein>
<feature type="domain" description="GGDEF" evidence="5">
    <location>
        <begin position="169"/>
        <end position="303"/>
    </location>
</feature>
<dbReference type="InterPro" id="IPR011006">
    <property type="entry name" value="CheY-like_superfamily"/>
</dbReference>
<dbReference type="NCBIfam" id="TIGR00254">
    <property type="entry name" value="GGDEF"/>
    <property type="match status" value="1"/>
</dbReference>
<evidence type="ECO:0000259" key="4">
    <source>
        <dbReference type="PROSITE" id="PS50110"/>
    </source>
</evidence>
<dbReference type="PROSITE" id="PS50887">
    <property type="entry name" value="GGDEF"/>
    <property type="match status" value="1"/>
</dbReference>
<name>A0A1V1PE93_9BACT</name>
<dbReference type="GO" id="GO:0005886">
    <property type="term" value="C:plasma membrane"/>
    <property type="evidence" value="ECO:0007669"/>
    <property type="project" value="TreeGrafter"/>
</dbReference>
<dbReference type="EMBL" id="ATBP01000080">
    <property type="protein sequence ID" value="ETR73201.1"/>
    <property type="molecule type" value="Genomic_DNA"/>
</dbReference>
<proteinExistence type="predicted"/>
<dbReference type="SUPFAM" id="SSF55073">
    <property type="entry name" value="Nucleotide cyclase"/>
    <property type="match status" value="1"/>
</dbReference>
<sequence length="303" mass="34481">MNNSFKQILIADDDYTSRRLLEIRLHKFGYEVISACDGKEAWEIIQQKESPNMIILDWMMPGITGVDICKKVRSMDNFNDRYKYVILLTARGSKEDIISGLDSGADDYLTKPFDDTELLMRIRAGRRILDLQEKLQYSATHDALTGINNRGAIIQSLEQQLSRSSRENIPLSIGMLDIDYFKRVNDTHGHLAGDYVLKEVCQRIKSCLRNYDMVGRYGGEEILIITPGADKEQALRIFERIRQTIGEKKMKDDAADAAELFVTVSIGIATFKKDLKTKNLIQIADTALYHAKENGRNQVCCSQ</sequence>
<dbReference type="GO" id="GO:0043709">
    <property type="term" value="P:cell adhesion involved in single-species biofilm formation"/>
    <property type="evidence" value="ECO:0007669"/>
    <property type="project" value="TreeGrafter"/>
</dbReference>
<evidence type="ECO:0000313" key="6">
    <source>
        <dbReference type="EMBL" id="ETR73201.1"/>
    </source>
</evidence>
<dbReference type="Pfam" id="PF00990">
    <property type="entry name" value="GGDEF"/>
    <property type="match status" value="1"/>
</dbReference>
<evidence type="ECO:0000259" key="5">
    <source>
        <dbReference type="PROSITE" id="PS50887"/>
    </source>
</evidence>
<dbReference type="AlphaFoldDB" id="A0A1V1PE93"/>
<dbReference type="GO" id="GO:0052621">
    <property type="term" value="F:diguanylate cyclase activity"/>
    <property type="evidence" value="ECO:0007669"/>
    <property type="project" value="UniProtKB-EC"/>
</dbReference>
<dbReference type="FunFam" id="3.30.70.270:FF:000001">
    <property type="entry name" value="Diguanylate cyclase domain protein"/>
    <property type="match status" value="1"/>
</dbReference>
<dbReference type="InterPro" id="IPR000160">
    <property type="entry name" value="GGDEF_dom"/>
</dbReference>
<dbReference type="Proteomes" id="UP000189670">
    <property type="component" value="Unassembled WGS sequence"/>
</dbReference>
<comment type="catalytic activity">
    <reaction evidence="2">
        <text>2 GTP = 3',3'-c-di-GMP + 2 diphosphate</text>
        <dbReference type="Rhea" id="RHEA:24898"/>
        <dbReference type="ChEBI" id="CHEBI:33019"/>
        <dbReference type="ChEBI" id="CHEBI:37565"/>
        <dbReference type="ChEBI" id="CHEBI:58805"/>
        <dbReference type="EC" id="2.7.7.65"/>
    </reaction>
</comment>
<dbReference type="Gene3D" id="3.40.50.2300">
    <property type="match status" value="1"/>
</dbReference>
<dbReference type="Gene3D" id="6.10.250.690">
    <property type="match status" value="1"/>
</dbReference>
<organism evidence="6 7">
    <name type="scientific">Candidatus Magnetoglobus multicellularis str. Araruama</name>
    <dbReference type="NCBI Taxonomy" id="890399"/>
    <lineage>
        <taxon>Bacteria</taxon>
        <taxon>Pseudomonadati</taxon>
        <taxon>Thermodesulfobacteriota</taxon>
        <taxon>Desulfobacteria</taxon>
        <taxon>Desulfobacterales</taxon>
        <taxon>Desulfobacteraceae</taxon>
        <taxon>Candidatus Magnetoglobus</taxon>
    </lineage>
</organism>
<evidence type="ECO:0000313" key="7">
    <source>
        <dbReference type="Proteomes" id="UP000189670"/>
    </source>
</evidence>
<dbReference type="EC" id="2.7.7.65" evidence="1"/>
<dbReference type="InterPro" id="IPR043128">
    <property type="entry name" value="Rev_trsase/Diguanyl_cyclase"/>
</dbReference>
<comment type="caution">
    <text evidence="6">The sequence shown here is derived from an EMBL/GenBank/DDBJ whole genome shotgun (WGS) entry which is preliminary data.</text>
</comment>
<evidence type="ECO:0000256" key="2">
    <source>
        <dbReference type="ARBA" id="ARBA00034247"/>
    </source>
</evidence>
<dbReference type="SMART" id="SM00267">
    <property type="entry name" value="GGDEF"/>
    <property type="match status" value="1"/>
</dbReference>
<dbReference type="GO" id="GO:1902201">
    <property type="term" value="P:negative regulation of bacterial-type flagellum-dependent cell motility"/>
    <property type="evidence" value="ECO:0007669"/>
    <property type="project" value="TreeGrafter"/>
</dbReference>
<dbReference type="PROSITE" id="PS50110">
    <property type="entry name" value="RESPONSE_REGULATORY"/>
    <property type="match status" value="1"/>
</dbReference>
<feature type="domain" description="Response regulatory" evidence="4">
    <location>
        <begin position="7"/>
        <end position="126"/>
    </location>
</feature>
<dbReference type="SUPFAM" id="SSF52172">
    <property type="entry name" value="CheY-like"/>
    <property type="match status" value="1"/>
</dbReference>
<dbReference type="Gene3D" id="3.30.70.270">
    <property type="match status" value="1"/>
</dbReference>
<dbReference type="InterPro" id="IPR050469">
    <property type="entry name" value="Diguanylate_Cyclase"/>
</dbReference>
<dbReference type="Pfam" id="PF00072">
    <property type="entry name" value="Response_reg"/>
    <property type="match status" value="1"/>
</dbReference>
<dbReference type="SMART" id="SM00448">
    <property type="entry name" value="REC"/>
    <property type="match status" value="1"/>
</dbReference>
<evidence type="ECO:0000256" key="1">
    <source>
        <dbReference type="ARBA" id="ARBA00012528"/>
    </source>
</evidence>
<dbReference type="InterPro" id="IPR001789">
    <property type="entry name" value="Sig_transdc_resp-reg_receiver"/>
</dbReference>
<dbReference type="GO" id="GO:0000160">
    <property type="term" value="P:phosphorelay signal transduction system"/>
    <property type="evidence" value="ECO:0007669"/>
    <property type="project" value="InterPro"/>
</dbReference>
<dbReference type="PANTHER" id="PTHR45138:SF9">
    <property type="entry name" value="DIGUANYLATE CYCLASE DGCM-RELATED"/>
    <property type="match status" value="1"/>
</dbReference>
<keyword evidence="3" id="KW-0597">Phosphoprotein</keyword>
<dbReference type="CDD" id="cd01949">
    <property type="entry name" value="GGDEF"/>
    <property type="match status" value="1"/>
</dbReference>
<dbReference type="InterPro" id="IPR029787">
    <property type="entry name" value="Nucleotide_cyclase"/>
</dbReference>
<reference evidence="7" key="1">
    <citation type="submission" date="2012-11" db="EMBL/GenBank/DDBJ databases">
        <authorList>
            <person name="Lucero-Rivera Y.E."/>
            <person name="Tovar-Ramirez D."/>
        </authorList>
    </citation>
    <scope>NUCLEOTIDE SEQUENCE [LARGE SCALE GENOMIC DNA]</scope>
    <source>
        <strain evidence="7">Araruama</strain>
    </source>
</reference>
<gene>
    <name evidence="6" type="ORF">OMM_01140</name>
</gene>
<accession>A0A1V1PE93</accession>
<dbReference type="PANTHER" id="PTHR45138">
    <property type="entry name" value="REGULATORY COMPONENTS OF SENSORY TRANSDUCTION SYSTEM"/>
    <property type="match status" value="1"/>
</dbReference>